<feature type="compositionally biased region" description="Polar residues" evidence="1">
    <location>
        <begin position="42"/>
        <end position="52"/>
    </location>
</feature>
<sequence length="106" mass="11926">MEKLETSELQSRLSSLSVSSFPGITSKTCEANPLNRLQSTDLSRTVIQPDTQTKMDDNSESTQSTEVQALNQLPTRTWEKSCLCTVRTVIMICAMCFMWLKTLCAR</sequence>
<dbReference type="AlphaFoldDB" id="A0A671QZ37"/>
<feature type="compositionally biased region" description="Low complexity" evidence="1">
    <location>
        <begin position="7"/>
        <end position="20"/>
    </location>
</feature>
<dbReference type="Ensembl" id="ENSSANT00000080904.1">
    <property type="protein sequence ID" value="ENSSANP00000076117.1"/>
    <property type="gene ID" value="ENSSANG00000037920.1"/>
</dbReference>
<proteinExistence type="predicted"/>
<organism evidence="2 3">
    <name type="scientific">Sinocyclocheilus anshuiensis</name>
    <dbReference type="NCBI Taxonomy" id="1608454"/>
    <lineage>
        <taxon>Eukaryota</taxon>
        <taxon>Metazoa</taxon>
        <taxon>Chordata</taxon>
        <taxon>Craniata</taxon>
        <taxon>Vertebrata</taxon>
        <taxon>Euteleostomi</taxon>
        <taxon>Actinopterygii</taxon>
        <taxon>Neopterygii</taxon>
        <taxon>Teleostei</taxon>
        <taxon>Ostariophysi</taxon>
        <taxon>Cypriniformes</taxon>
        <taxon>Cyprinidae</taxon>
        <taxon>Cyprininae</taxon>
        <taxon>Sinocyclocheilus</taxon>
    </lineage>
</organism>
<name>A0A671QZ37_9TELE</name>
<keyword evidence="3" id="KW-1185">Reference proteome</keyword>
<dbReference type="Proteomes" id="UP000472260">
    <property type="component" value="Unassembled WGS sequence"/>
</dbReference>
<feature type="region of interest" description="Disordered" evidence="1">
    <location>
        <begin position="42"/>
        <end position="66"/>
    </location>
</feature>
<evidence type="ECO:0000313" key="2">
    <source>
        <dbReference type="Ensembl" id="ENSSANP00000076117.1"/>
    </source>
</evidence>
<reference evidence="2" key="1">
    <citation type="submission" date="2025-08" db="UniProtKB">
        <authorList>
            <consortium name="Ensembl"/>
        </authorList>
    </citation>
    <scope>IDENTIFICATION</scope>
</reference>
<reference evidence="2" key="2">
    <citation type="submission" date="2025-09" db="UniProtKB">
        <authorList>
            <consortium name="Ensembl"/>
        </authorList>
    </citation>
    <scope>IDENTIFICATION</scope>
</reference>
<evidence type="ECO:0000256" key="1">
    <source>
        <dbReference type="SAM" id="MobiDB-lite"/>
    </source>
</evidence>
<protein>
    <submittedName>
        <fullName evidence="2">Uncharacterized protein</fullName>
    </submittedName>
</protein>
<accession>A0A671QZ37</accession>
<evidence type="ECO:0000313" key="3">
    <source>
        <dbReference type="Proteomes" id="UP000472260"/>
    </source>
</evidence>
<feature type="region of interest" description="Disordered" evidence="1">
    <location>
        <begin position="1"/>
        <end position="23"/>
    </location>
</feature>